<dbReference type="InterPro" id="IPR007627">
    <property type="entry name" value="RNA_pol_sigma70_r2"/>
</dbReference>
<dbReference type="EMBL" id="LR999451">
    <property type="protein sequence ID" value="CAE5956895.1"/>
    <property type="molecule type" value="Genomic_DNA"/>
</dbReference>
<dbReference type="PRINTS" id="PR00046">
    <property type="entry name" value="SIGMA70FCT"/>
</dbReference>
<accession>A0A8S1ZCF7</accession>
<dbReference type="Pfam" id="PF04539">
    <property type="entry name" value="Sigma70_r3"/>
    <property type="match status" value="1"/>
</dbReference>
<evidence type="ECO:0000256" key="2">
    <source>
        <dbReference type="ARBA" id="ARBA00023015"/>
    </source>
</evidence>
<dbReference type="InterPro" id="IPR050239">
    <property type="entry name" value="Sigma-70_RNA_pol_init_factors"/>
</dbReference>
<dbReference type="GO" id="GO:0016987">
    <property type="term" value="F:sigma factor activity"/>
    <property type="evidence" value="ECO:0007669"/>
    <property type="project" value="UniProtKB-KW"/>
</dbReference>
<feature type="region of interest" description="Disordered" evidence="7">
    <location>
        <begin position="42"/>
        <end position="61"/>
    </location>
</feature>
<evidence type="ECO:0000256" key="5">
    <source>
        <dbReference type="ARBA" id="ARBA00023163"/>
    </source>
</evidence>
<dbReference type="InterPro" id="IPR022272">
    <property type="entry name" value="Lipocalin_CS"/>
</dbReference>
<feature type="domain" description="RNA polymerase sigma-70" evidence="9">
    <location>
        <begin position="780"/>
        <end position="806"/>
    </location>
</feature>
<dbReference type="Pfam" id="PF04545">
    <property type="entry name" value="Sigma70_r4"/>
    <property type="match status" value="1"/>
</dbReference>
<protein>
    <recommendedName>
        <fullName evidence="9">RNA polymerase sigma-70 domain-containing protein</fullName>
    </recommendedName>
</protein>
<evidence type="ECO:0000256" key="6">
    <source>
        <dbReference type="SAM" id="Coils"/>
    </source>
</evidence>
<dbReference type="GO" id="GO:0046422">
    <property type="term" value="F:violaxanthin de-epoxidase activity"/>
    <property type="evidence" value="ECO:0007669"/>
    <property type="project" value="InterPro"/>
</dbReference>
<dbReference type="GO" id="GO:0006352">
    <property type="term" value="P:DNA-templated transcription initiation"/>
    <property type="evidence" value="ECO:0007669"/>
    <property type="project" value="InterPro"/>
</dbReference>
<evidence type="ECO:0000256" key="7">
    <source>
        <dbReference type="SAM" id="MobiDB-lite"/>
    </source>
</evidence>
<evidence type="ECO:0000256" key="8">
    <source>
        <dbReference type="SAM" id="Phobius"/>
    </source>
</evidence>
<dbReference type="CDD" id="cd06171">
    <property type="entry name" value="Sigma70_r4"/>
    <property type="match status" value="1"/>
</dbReference>
<dbReference type="PANTHER" id="PTHR30603">
    <property type="entry name" value="RNA POLYMERASE SIGMA FACTOR RPO"/>
    <property type="match status" value="1"/>
</dbReference>
<organism evidence="10 11">
    <name type="scientific">Arabidopsis arenosa</name>
    <name type="common">Sand rock-cress</name>
    <name type="synonym">Cardaminopsis arenosa</name>
    <dbReference type="NCBI Taxonomy" id="38785"/>
    <lineage>
        <taxon>Eukaryota</taxon>
        <taxon>Viridiplantae</taxon>
        <taxon>Streptophyta</taxon>
        <taxon>Embryophyta</taxon>
        <taxon>Tracheophyta</taxon>
        <taxon>Spermatophyta</taxon>
        <taxon>Magnoliopsida</taxon>
        <taxon>eudicotyledons</taxon>
        <taxon>Gunneridae</taxon>
        <taxon>Pentapetalae</taxon>
        <taxon>rosids</taxon>
        <taxon>malvids</taxon>
        <taxon>Brassicales</taxon>
        <taxon>Brassicaceae</taxon>
        <taxon>Camelineae</taxon>
        <taxon>Arabidopsis</taxon>
    </lineage>
</organism>
<dbReference type="SUPFAM" id="SSF88946">
    <property type="entry name" value="Sigma2 domain of RNA polymerase sigma factors"/>
    <property type="match status" value="1"/>
</dbReference>
<keyword evidence="6" id="KW-0175">Coiled coil</keyword>
<dbReference type="InterPro" id="IPR036388">
    <property type="entry name" value="WH-like_DNA-bd_sf"/>
</dbReference>
<dbReference type="PROSITE" id="PS00213">
    <property type="entry name" value="LIPOCALIN"/>
    <property type="match status" value="1"/>
</dbReference>
<dbReference type="NCBIfam" id="TIGR02937">
    <property type="entry name" value="sigma70-ECF"/>
    <property type="match status" value="1"/>
</dbReference>
<dbReference type="FunFam" id="1.10.601.10:FF:000007">
    <property type="entry name" value="RNA polymerase sigma factor sigB"/>
    <property type="match status" value="1"/>
</dbReference>
<feature type="transmembrane region" description="Helical" evidence="8">
    <location>
        <begin position="104"/>
        <end position="132"/>
    </location>
</feature>
<feature type="region of interest" description="Disordered" evidence="7">
    <location>
        <begin position="465"/>
        <end position="499"/>
    </location>
</feature>
<gene>
    <name evidence="10" type="ORF">AARE701A_LOCUS651</name>
</gene>
<sequence>MKSLCFISTAPLIRSSPFLPLSRTSLNRFTLKIPSSPYLSHPTRCSISNPSSSEKSLDSNGGMSRASISVFGGTSLNNLKMQVGSPISLHSINPLAKLSLSDQAFLLLAFIVCTTSVAFTSLVIAAIPTLLAMGRAATSFAKLADTARKELPSTLAAVRLSGMEISDLTLELSDLSQDIADGINKSAKAVQAAEAGIKQIGTLAQEQTLSMIEERANLPEISLQPVVAGAAEKTSHAIGSATKRLMNIITGGNKDEDLDFKCPPDSFSIHFRTSFCAPKHNKGSVFFQPQCAVSTSPALLTSTLDVAKLRLPSFDTDSDSRISDRQWTYTRADAPSTEAKYLEALASETLLTSDDAVVVAAAAEAVALARAAVKVAKDATLFKNSNNTNLLISSTADKRSKWDQFTEKERAGILGHLAVSDNGIVSDKITALASNKELSGDLESEKQEEVELLEEQPSVSLAVRSTRQTERKARRAKGLEKTASGIPSVKTGSSPRKKRLVAQEVDHNDPLRYLRMTTSSSKLLTVREEHELSAGIQDLLKLERLQTELTERCGRQPTFAQWASAAGVDQKSLRKRIHHGTLCKDKMIKSNIRLVISIAKNYQGAGMNLQDLVQEGCRGLVRGAEKFDATKGFKFSTYAHWWIKQAVRKSLSDQSRMIRLPFHMVEATYRVKEARKQLYSETGKHPKNEEIAEATGLSMKRLMAVLLSPKPPRSLDQKIGMNQNLKPSEVIADPEAVTSEDILIKEFMRQDLDKVLDSLGTREKQVIRWRFGMEDGRMKTLQEIGEMMGVSRERVRQIESSAFRKLKNKKRSNHLQQYLRVKLMAVATHCFTSPCHDRIRFFSSDDGRLGITRKRINGTFLLKILPPIQNAGGRSSRPISAFRSGFSKGIFDIVALPSKNELKELTTPLLLKLVGVLACAFLIVPSADAVDALKTCACLLKGCRIELAKCIANPACAANVACLQTCNNRPDETECQIKCGDLFENKVVDEFNECAVSRKKCVPRKSDLGEFPAPDPSVLVQNFNISDFNGKWYITSGLNPTFDAFDCQLHEFHTEGDNKLVGNISWRIKTLDSGFFTRSAVQKFVQDPNQPGVLYNHDNEYLHYQDDWYILSSKIENKPDDYIFVYYRGRNDAWDGYGGAVVYTRSSVLPNSIIPELEKAAKSIGRDFSTFIRTDNTCGPEPPLVERIEKTVEEGERIIVKEVEELEEEVEKEVEKVGKTEMSLFQRLAEGFNELKQDEENFVREFSKEEMEFLDEIKMEASEIEKLFGKALPIRKVR</sequence>
<evidence type="ECO:0000256" key="1">
    <source>
        <dbReference type="ARBA" id="ARBA00007788"/>
    </source>
</evidence>
<dbReference type="FunFam" id="2.40.128.20:FF:000028">
    <property type="entry name" value="Violaxanthin de-epoxidase, chloroplastic"/>
    <property type="match status" value="1"/>
</dbReference>
<evidence type="ECO:0000313" key="11">
    <source>
        <dbReference type="Proteomes" id="UP000682877"/>
    </source>
</evidence>
<dbReference type="Gene3D" id="2.40.128.20">
    <property type="match status" value="1"/>
</dbReference>
<keyword evidence="3" id="KW-0731">Sigma factor</keyword>
<dbReference type="GO" id="GO:0003677">
    <property type="term" value="F:DNA binding"/>
    <property type="evidence" value="ECO:0007669"/>
    <property type="project" value="UniProtKB-KW"/>
</dbReference>
<evidence type="ECO:0000256" key="4">
    <source>
        <dbReference type="ARBA" id="ARBA00023125"/>
    </source>
</evidence>
<dbReference type="InterPro" id="IPR013324">
    <property type="entry name" value="RNA_pol_sigma_r3/r4-like"/>
</dbReference>
<keyword evidence="11" id="KW-1185">Reference proteome</keyword>
<dbReference type="InterPro" id="IPR012674">
    <property type="entry name" value="Calycin"/>
</dbReference>
<keyword evidence="2" id="KW-0805">Transcription regulation</keyword>
<keyword evidence="4" id="KW-0238">DNA-binding</keyword>
<dbReference type="InterPro" id="IPR010788">
    <property type="entry name" value="VDE_dom"/>
</dbReference>
<feature type="coiled-coil region" evidence="6">
    <location>
        <begin position="1196"/>
        <end position="1223"/>
    </location>
</feature>
<dbReference type="Pfam" id="PF04542">
    <property type="entry name" value="Sigma70_r2"/>
    <property type="match status" value="1"/>
</dbReference>
<dbReference type="PANTHER" id="PTHR30603:SF57">
    <property type="entry name" value="RNA POLYMERASE SIGMA FACTOR SIGB"/>
    <property type="match status" value="1"/>
</dbReference>
<keyword evidence="8" id="KW-0812">Transmembrane</keyword>
<feature type="compositionally biased region" description="Polar residues" evidence="7">
    <location>
        <begin position="43"/>
        <end position="61"/>
    </location>
</feature>
<name>A0A8S1ZCF7_ARAAE</name>
<dbReference type="Gene3D" id="1.10.10.10">
    <property type="entry name" value="Winged helix-like DNA-binding domain superfamily/Winged helix DNA-binding domain"/>
    <property type="match status" value="2"/>
</dbReference>
<reference evidence="10" key="1">
    <citation type="submission" date="2021-01" db="EMBL/GenBank/DDBJ databases">
        <authorList>
            <person name="Bezrukov I."/>
        </authorList>
    </citation>
    <scope>NUCLEOTIDE SEQUENCE</scope>
</reference>
<dbReference type="InterPro" id="IPR007624">
    <property type="entry name" value="RNA_pol_sigma70_r3"/>
</dbReference>
<keyword evidence="8" id="KW-0472">Membrane</keyword>
<dbReference type="CDD" id="cd19420">
    <property type="entry name" value="lipocalin_VDE"/>
    <property type="match status" value="1"/>
</dbReference>
<dbReference type="Pfam" id="PF07137">
    <property type="entry name" value="VDE"/>
    <property type="match status" value="1"/>
</dbReference>
<comment type="similarity">
    <text evidence="1">Belongs to the sigma-70 factor family.</text>
</comment>
<dbReference type="InterPro" id="IPR007630">
    <property type="entry name" value="RNA_pol_sigma70_r4"/>
</dbReference>
<dbReference type="InterPro" id="IPR013325">
    <property type="entry name" value="RNA_pol_sigma_r2"/>
</dbReference>
<dbReference type="SUPFAM" id="SSF88659">
    <property type="entry name" value="Sigma3 and sigma4 domains of RNA polymerase sigma factors"/>
    <property type="match status" value="2"/>
</dbReference>
<dbReference type="InterPro" id="IPR014284">
    <property type="entry name" value="RNA_pol_sigma-70_dom"/>
</dbReference>
<proteinExistence type="inferred from homology"/>
<evidence type="ECO:0000256" key="3">
    <source>
        <dbReference type="ARBA" id="ARBA00023082"/>
    </source>
</evidence>
<dbReference type="Gene3D" id="1.10.601.10">
    <property type="entry name" value="RNA Polymerase Primary Sigma Factor"/>
    <property type="match status" value="1"/>
</dbReference>
<keyword evidence="8" id="KW-1133">Transmembrane helix</keyword>
<dbReference type="InterPro" id="IPR000943">
    <property type="entry name" value="RNA_pol_sigma70"/>
</dbReference>
<dbReference type="GO" id="GO:0071482">
    <property type="term" value="P:cellular response to light stimulus"/>
    <property type="evidence" value="ECO:0007669"/>
    <property type="project" value="UniProtKB-ARBA"/>
</dbReference>
<evidence type="ECO:0000259" key="9">
    <source>
        <dbReference type="PROSITE" id="PS00716"/>
    </source>
</evidence>
<dbReference type="PROSITE" id="PS00716">
    <property type="entry name" value="SIGMA70_2"/>
    <property type="match status" value="1"/>
</dbReference>
<dbReference type="SUPFAM" id="SSF50814">
    <property type="entry name" value="Lipocalins"/>
    <property type="match status" value="1"/>
</dbReference>
<dbReference type="AlphaFoldDB" id="A0A8S1ZCF7"/>
<keyword evidence="5" id="KW-0804">Transcription</keyword>
<evidence type="ECO:0000313" key="10">
    <source>
        <dbReference type="EMBL" id="CAE5956895.1"/>
    </source>
</evidence>
<dbReference type="Proteomes" id="UP000682877">
    <property type="component" value="Chromosome 1"/>
</dbReference>